<evidence type="ECO:0000313" key="7">
    <source>
        <dbReference type="EMBL" id="GAA2799844.1"/>
    </source>
</evidence>
<dbReference type="SFLD" id="SFLDS00005">
    <property type="entry name" value="Isoprenoid_Synthase_Type_I"/>
    <property type="match status" value="1"/>
</dbReference>
<dbReference type="Pfam" id="PF00348">
    <property type="entry name" value="polyprenyl_synt"/>
    <property type="match status" value="1"/>
</dbReference>
<keyword evidence="8" id="KW-1185">Reference proteome</keyword>
<keyword evidence="3 6" id="KW-0808">Transferase</keyword>
<dbReference type="InterPro" id="IPR000092">
    <property type="entry name" value="Polyprenyl_synt"/>
</dbReference>
<dbReference type="SFLD" id="SFLDG01017">
    <property type="entry name" value="Polyprenyl_Transferase_Like"/>
    <property type="match status" value="1"/>
</dbReference>
<gene>
    <name evidence="7" type="ORF">GCM10010470_38680</name>
</gene>
<protein>
    <submittedName>
        <fullName evidence="7">Polyprenyl synthetase family protein</fullName>
    </submittedName>
</protein>
<keyword evidence="5" id="KW-0460">Magnesium</keyword>
<sequence>MVPVPPFLAPEPVTAEDSIVEADLPGQVRQTLADYLRARRAESRALDAAFAEAVDELVGFVLGGGKRIRPTFAWWGWRAAGGPAEGPEAAAMLRVASSLELIQACALVHDDLIDGSDTRRGKPTVHRSFAARHRARGWNGSDDRFGTAAAVLLGDLALAWADDMLHSAGMPPEALARGLRPWRAMRTEVLAGQYLDTLGPVRGDETPQAALRIDELKAASYTVQRPLEIGAELAGAGEQALEALRRFGCDIGVAFQLRDDLLGVFGDPEVTGKPAGDDLREGKRTLLIAEGFQSAREHGDSDALELLRGVLGDAELDEKRVELAREALIRLGAVDAVERRITELTGTAMAALHGAGLAEPAASRLADLAVAVTDRTR</sequence>
<comment type="similarity">
    <text evidence="2 6">Belongs to the FPP/GGPP synthase family.</text>
</comment>
<dbReference type="PANTHER" id="PTHR12001:SF85">
    <property type="entry name" value="SHORT CHAIN ISOPRENYL DIPHOSPHATE SYNTHASE"/>
    <property type="match status" value="1"/>
</dbReference>
<evidence type="ECO:0000256" key="5">
    <source>
        <dbReference type="ARBA" id="ARBA00022842"/>
    </source>
</evidence>
<dbReference type="Proteomes" id="UP001500979">
    <property type="component" value="Unassembled WGS sequence"/>
</dbReference>
<name>A0ABN3VFI3_9PSEU</name>
<comment type="cofactor">
    <cofactor evidence="1">
        <name>Mg(2+)</name>
        <dbReference type="ChEBI" id="CHEBI:18420"/>
    </cofactor>
</comment>
<dbReference type="Gene3D" id="1.10.600.10">
    <property type="entry name" value="Farnesyl Diphosphate Synthase"/>
    <property type="match status" value="1"/>
</dbReference>
<dbReference type="EMBL" id="BAAAUX010000016">
    <property type="protein sequence ID" value="GAA2799844.1"/>
    <property type="molecule type" value="Genomic_DNA"/>
</dbReference>
<evidence type="ECO:0000256" key="3">
    <source>
        <dbReference type="ARBA" id="ARBA00022679"/>
    </source>
</evidence>
<accession>A0ABN3VFI3</accession>
<evidence type="ECO:0000256" key="1">
    <source>
        <dbReference type="ARBA" id="ARBA00001946"/>
    </source>
</evidence>
<evidence type="ECO:0000256" key="2">
    <source>
        <dbReference type="ARBA" id="ARBA00006706"/>
    </source>
</evidence>
<dbReference type="PROSITE" id="PS00723">
    <property type="entry name" value="POLYPRENYL_SYNTHASE_1"/>
    <property type="match status" value="1"/>
</dbReference>
<dbReference type="PROSITE" id="PS00444">
    <property type="entry name" value="POLYPRENYL_SYNTHASE_2"/>
    <property type="match status" value="1"/>
</dbReference>
<dbReference type="InterPro" id="IPR008949">
    <property type="entry name" value="Isoprenoid_synthase_dom_sf"/>
</dbReference>
<dbReference type="CDD" id="cd00685">
    <property type="entry name" value="Trans_IPPS_HT"/>
    <property type="match status" value="1"/>
</dbReference>
<proteinExistence type="inferred from homology"/>
<organism evidence="7 8">
    <name type="scientific">Saccharopolyspora taberi</name>
    <dbReference type="NCBI Taxonomy" id="60895"/>
    <lineage>
        <taxon>Bacteria</taxon>
        <taxon>Bacillati</taxon>
        <taxon>Actinomycetota</taxon>
        <taxon>Actinomycetes</taxon>
        <taxon>Pseudonocardiales</taxon>
        <taxon>Pseudonocardiaceae</taxon>
        <taxon>Saccharopolyspora</taxon>
    </lineage>
</organism>
<reference evidence="7 8" key="1">
    <citation type="journal article" date="2019" name="Int. J. Syst. Evol. Microbiol.">
        <title>The Global Catalogue of Microorganisms (GCM) 10K type strain sequencing project: providing services to taxonomists for standard genome sequencing and annotation.</title>
        <authorList>
            <consortium name="The Broad Institute Genomics Platform"/>
            <consortium name="The Broad Institute Genome Sequencing Center for Infectious Disease"/>
            <person name="Wu L."/>
            <person name="Ma J."/>
        </authorList>
    </citation>
    <scope>NUCLEOTIDE SEQUENCE [LARGE SCALE GENOMIC DNA]</scope>
    <source>
        <strain evidence="7 8">JCM 9383</strain>
    </source>
</reference>
<evidence type="ECO:0000256" key="4">
    <source>
        <dbReference type="ARBA" id="ARBA00022723"/>
    </source>
</evidence>
<dbReference type="SUPFAM" id="SSF48576">
    <property type="entry name" value="Terpenoid synthases"/>
    <property type="match status" value="1"/>
</dbReference>
<keyword evidence="4" id="KW-0479">Metal-binding</keyword>
<evidence type="ECO:0000256" key="6">
    <source>
        <dbReference type="RuleBase" id="RU004466"/>
    </source>
</evidence>
<dbReference type="PANTHER" id="PTHR12001">
    <property type="entry name" value="GERANYLGERANYL PYROPHOSPHATE SYNTHASE"/>
    <property type="match status" value="1"/>
</dbReference>
<dbReference type="InterPro" id="IPR033749">
    <property type="entry name" value="Polyprenyl_synt_CS"/>
</dbReference>
<comment type="caution">
    <text evidence="7">The sequence shown here is derived from an EMBL/GenBank/DDBJ whole genome shotgun (WGS) entry which is preliminary data.</text>
</comment>
<evidence type="ECO:0000313" key="8">
    <source>
        <dbReference type="Proteomes" id="UP001500979"/>
    </source>
</evidence>